<keyword evidence="1" id="KW-1133">Transmembrane helix</keyword>
<name>A0A418YBQ3_9GAMM</name>
<evidence type="ECO:0000313" key="2">
    <source>
        <dbReference type="EMBL" id="RJG41937.1"/>
    </source>
</evidence>
<gene>
    <name evidence="2" type="ORF">D1Z90_15715</name>
</gene>
<keyword evidence="1" id="KW-0472">Membrane</keyword>
<accession>A0A418YBQ3</accession>
<dbReference type="Proteomes" id="UP000283255">
    <property type="component" value="Unassembled WGS sequence"/>
</dbReference>
<feature type="transmembrane region" description="Helical" evidence="1">
    <location>
        <begin position="7"/>
        <end position="26"/>
    </location>
</feature>
<evidence type="ECO:0000256" key="1">
    <source>
        <dbReference type="SAM" id="Phobius"/>
    </source>
</evidence>
<reference evidence="2 3" key="2">
    <citation type="submission" date="2019-01" db="EMBL/GenBank/DDBJ databases">
        <title>Motilimonas pumilus sp. nov., isolated from the gut of sea cucumber (Apostichopus japonicus).</title>
        <authorList>
            <person name="Wang F.-Q."/>
            <person name="Ren L.-H."/>
            <person name="Lin Y.-W."/>
            <person name="Sun G.-H."/>
            <person name="Du Z.-J."/>
            <person name="Zhao J.-X."/>
            <person name="Liu X.-J."/>
            <person name="Liu L.-J."/>
        </authorList>
    </citation>
    <scope>NUCLEOTIDE SEQUENCE [LARGE SCALE GENOMIC DNA]</scope>
    <source>
        <strain evidence="2 3">PLHSC7-2</strain>
    </source>
</reference>
<proteinExistence type="predicted"/>
<keyword evidence="3" id="KW-1185">Reference proteome</keyword>
<dbReference type="EMBL" id="QZCH01000023">
    <property type="protein sequence ID" value="RJG41937.1"/>
    <property type="molecule type" value="Genomic_DNA"/>
</dbReference>
<reference evidence="2 3" key="1">
    <citation type="submission" date="2018-09" db="EMBL/GenBank/DDBJ databases">
        <authorList>
            <person name="Wang F."/>
        </authorList>
    </citation>
    <scope>NUCLEOTIDE SEQUENCE [LARGE SCALE GENOMIC DNA]</scope>
    <source>
        <strain evidence="2 3">PLHSC7-2</strain>
    </source>
</reference>
<dbReference type="AlphaFoldDB" id="A0A418YBQ3"/>
<protein>
    <submittedName>
        <fullName evidence="2">Uncharacterized protein</fullName>
    </submittedName>
</protein>
<keyword evidence="1" id="KW-0812">Transmembrane</keyword>
<feature type="transmembrane region" description="Helical" evidence="1">
    <location>
        <begin position="46"/>
        <end position="68"/>
    </location>
</feature>
<evidence type="ECO:0000313" key="3">
    <source>
        <dbReference type="Proteomes" id="UP000283255"/>
    </source>
</evidence>
<dbReference type="RefSeq" id="WP_119911742.1">
    <property type="nucleotide sequence ID" value="NZ_QZCH01000023.1"/>
</dbReference>
<organism evidence="2 3">
    <name type="scientific">Motilimonas pumila</name>
    <dbReference type="NCBI Taxonomy" id="2303987"/>
    <lineage>
        <taxon>Bacteria</taxon>
        <taxon>Pseudomonadati</taxon>
        <taxon>Pseudomonadota</taxon>
        <taxon>Gammaproteobacteria</taxon>
        <taxon>Alteromonadales</taxon>
        <taxon>Alteromonadales genera incertae sedis</taxon>
        <taxon>Motilimonas</taxon>
    </lineage>
</organism>
<comment type="caution">
    <text evidence="2">The sequence shown here is derived from an EMBL/GenBank/DDBJ whole genome shotgun (WGS) entry which is preliminary data.</text>
</comment>
<sequence length="76" mass="8499">MLGESVATILLAIALFGFLALCWLTWSQLQVESVSALLKVNVDDIWPMLWLILLFLGANVIAYLACAFRSMLKKLK</sequence>